<feature type="non-terminal residue" evidence="6">
    <location>
        <position position="668"/>
    </location>
</feature>
<evidence type="ECO:0000313" key="6">
    <source>
        <dbReference type="EMBL" id="KAL3311829.1"/>
    </source>
</evidence>
<dbReference type="Proteomes" id="UP001626550">
    <property type="component" value="Unassembled WGS sequence"/>
</dbReference>
<evidence type="ECO:0000259" key="5">
    <source>
        <dbReference type="Pfam" id="PF25785"/>
    </source>
</evidence>
<comment type="subcellular location">
    <subcellularLocation>
        <location evidence="1">Nucleus</location>
    </subcellularLocation>
</comment>
<name>A0ABD2PX33_9PLAT</name>
<keyword evidence="3" id="KW-0539">Nucleus</keyword>
<proteinExistence type="predicted"/>
<dbReference type="AlphaFoldDB" id="A0ABD2PX33"/>
<accession>A0ABD2PX33</accession>
<dbReference type="EMBL" id="JBJKFK010001995">
    <property type="protein sequence ID" value="KAL3311829.1"/>
    <property type="molecule type" value="Genomic_DNA"/>
</dbReference>
<comment type="caution">
    <text evidence="6">The sequence shown here is derived from an EMBL/GenBank/DDBJ whole genome shotgun (WGS) entry which is preliminary data.</text>
</comment>
<dbReference type="Pfam" id="PF25785">
    <property type="entry name" value="TPR"/>
    <property type="match status" value="1"/>
</dbReference>
<evidence type="ECO:0000313" key="7">
    <source>
        <dbReference type="Proteomes" id="UP001626550"/>
    </source>
</evidence>
<feature type="coiled-coil region" evidence="4">
    <location>
        <begin position="71"/>
        <end position="270"/>
    </location>
</feature>
<evidence type="ECO:0000256" key="1">
    <source>
        <dbReference type="ARBA" id="ARBA00004123"/>
    </source>
</evidence>
<sequence length="668" mass="77626">MDDVDFLNYTGLTEDEITLLDDDVKDKLKIAYFGLRGELDSLKNSSELLRSELDNFQTHKDVEFSSLTQELRSVKDINLDLTSNARELEEECSKLSRENTQLTAKILSTKKEYLDMESTHKRLETDIELMRKELCNKQVILEAANNQITELLRESTQVRKLKTQNILKEEELKGLESLLKSKEESMKEEIEMFRRQNAWLEEQYDTSSNKVLTIRAELQEKLITLESEVGQKIKELSNLKSLLETKEQSIENLTQSNQEYLQKLQSSDEKILDQQRDYESEIASQKRLIRIYKEKSEENDAKMAEVQEGVQSLQKIVKQGQDLIGELQRDKSILSEQLQACKESFDRTLEEKQSELNAARNLVERFRGSEMSEEELRQINPAIAATVSALKRGKSLTQIYSEYVQLVEERDELRLDNIRLNEYVAQITGELEQRAPAFKSQQEQYVGNLQKLKLATQQIQELNENTHKMRNESDLLGRRAAYYQRQSERFKNTCKDLGRQVSVLLREVEAARGTVIRTDPDQEESLSIFLSEDLHENPDSGPAIRRASSFKRTCDNISSALGVIDQHLVTYRNMKELQMQNTRLLTIARDLSQQLESHENEEGTVKQTIYDLEQRCCSLSDQYDLTRINVNRLNDELRIVTKQRDSYKSILERYEISARPDENATILE</sequence>
<feature type="coiled-coil region" evidence="4">
    <location>
        <begin position="342"/>
        <end position="369"/>
    </location>
</feature>
<feature type="coiled-coil region" evidence="4">
    <location>
        <begin position="574"/>
        <end position="601"/>
    </location>
</feature>
<dbReference type="PANTHER" id="PTHR18898">
    <property type="entry name" value="NUCLEOPROTEIN TPR-RELATED"/>
    <property type="match status" value="1"/>
</dbReference>
<keyword evidence="7" id="KW-1185">Reference proteome</keyword>
<evidence type="ECO:0000256" key="2">
    <source>
        <dbReference type="ARBA" id="ARBA00023054"/>
    </source>
</evidence>
<feature type="domain" description="NUA/TPR/MLP1-2-like" evidence="5">
    <location>
        <begin position="476"/>
        <end position="599"/>
    </location>
</feature>
<reference evidence="6 7" key="1">
    <citation type="submission" date="2024-11" db="EMBL/GenBank/DDBJ databases">
        <title>Adaptive evolution of stress response genes in parasites aligns with host niche diversity.</title>
        <authorList>
            <person name="Hahn C."/>
            <person name="Resl P."/>
        </authorList>
    </citation>
    <scope>NUCLEOTIDE SEQUENCE [LARGE SCALE GENOMIC DNA]</scope>
    <source>
        <strain evidence="6">EGGRZ-B1_66</strain>
        <tissue evidence="6">Body</tissue>
    </source>
</reference>
<evidence type="ECO:0000256" key="3">
    <source>
        <dbReference type="ARBA" id="ARBA00023242"/>
    </source>
</evidence>
<evidence type="ECO:0000256" key="4">
    <source>
        <dbReference type="SAM" id="Coils"/>
    </source>
</evidence>
<dbReference type="PANTHER" id="PTHR18898:SF2">
    <property type="entry name" value="NUCLEOPROTEIN TPR"/>
    <property type="match status" value="1"/>
</dbReference>
<gene>
    <name evidence="6" type="ORF">Ciccas_009585</name>
</gene>
<protein>
    <recommendedName>
        <fullName evidence="5">NUA/TPR/MLP1-2-like domain-containing protein</fullName>
    </recommendedName>
</protein>
<keyword evidence="2 4" id="KW-0175">Coiled coil</keyword>
<organism evidence="6 7">
    <name type="scientific">Cichlidogyrus casuarinus</name>
    <dbReference type="NCBI Taxonomy" id="1844966"/>
    <lineage>
        <taxon>Eukaryota</taxon>
        <taxon>Metazoa</taxon>
        <taxon>Spiralia</taxon>
        <taxon>Lophotrochozoa</taxon>
        <taxon>Platyhelminthes</taxon>
        <taxon>Monogenea</taxon>
        <taxon>Monopisthocotylea</taxon>
        <taxon>Dactylogyridea</taxon>
        <taxon>Ancyrocephalidae</taxon>
        <taxon>Cichlidogyrus</taxon>
    </lineage>
</organism>
<dbReference type="InterPro" id="IPR057974">
    <property type="entry name" value="NUA/TPR/MLP1-2-like_dom"/>
</dbReference>